<feature type="region of interest" description="Disordered" evidence="1">
    <location>
        <begin position="191"/>
        <end position="210"/>
    </location>
</feature>
<gene>
    <name evidence="2" type="ORF">EYF80_028599</name>
</gene>
<accession>A0A4Z2H8M7</accession>
<feature type="region of interest" description="Disordered" evidence="1">
    <location>
        <begin position="244"/>
        <end position="279"/>
    </location>
</feature>
<protein>
    <submittedName>
        <fullName evidence="2">Uncharacterized protein</fullName>
    </submittedName>
</protein>
<feature type="compositionally biased region" description="Gly residues" evidence="1">
    <location>
        <begin position="195"/>
        <end position="205"/>
    </location>
</feature>
<dbReference type="AlphaFoldDB" id="A0A4Z2H8M7"/>
<name>A0A4Z2H8M7_9TELE</name>
<evidence type="ECO:0000313" key="3">
    <source>
        <dbReference type="Proteomes" id="UP000314294"/>
    </source>
</evidence>
<reference evidence="2 3" key="1">
    <citation type="submission" date="2019-03" db="EMBL/GenBank/DDBJ databases">
        <title>First draft genome of Liparis tanakae, snailfish: a comprehensive survey of snailfish specific genes.</title>
        <authorList>
            <person name="Kim W."/>
            <person name="Song I."/>
            <person name="Jeong J.-H."/>
            <person name="Kim D."/>
            <person name="Kim S."/>
            <person name="Ryu S."/>
            <person name="Song J.Y."/>
            <person name="Lee S.K."/>
        </authorList>
    </citation>
    <scope>NUCLEOTIDE SEQUENCE [LARGE SCALE GENOMIC DNA]</scope>
    <source>
        <tissue evidence="2">Muscle</tissue>
    </source>
</reference>
<feature type="compositionally biased region" description="Basic and acidic residues" evidence="1">
    <location>
        <begin position="18"/>
        <end position="27"/>
    </location>
</feature>
<evidence type="ECO:0000256" key="1">
    <source>
        <dbReference type="SAM" id="MobiDB-lite"/>
    </source>
</evidence>
<comment type="caution">
    <text evidence="2">The sequence shown here is derived from an EMBL/GenBank/DDBJ whole genome shotgun (WGS) entry which is preliminary data.</text>
</comment>
<keyword evidence="3" id="KW-1185">Reference proteome</keyword>
<evidence type="ECO:0000313" key="2">
    <source>
        <dbReference type="EMBL" id="TNN61214.1"/>
    </source>
</evidence>
<feature type="region of interest" description="Disordered" evidence="1">
    <location>
        <begin position="1"/>
        <end position="29"/>
    </location>
</feature>
<dbReference type="Proteomes" id="UP000314294">
    <property type="component" value="Unassembled WGS sequence"/>
</dbReference>
<proteinExistence type="predicted"/>
<dbReference type="EMBL" id="SRLO01000320">
    <property type="protein sequence ID" value="TNN61214.1"/>
    <property type="molecule type" value="Genomic_DNA"/>
</dbReference>
<sequence length="350" mass="38617">MVGMGGTERKRRHRKRGVRDCQPERATECSPGRESVWFDVLKCFLRRILERFLVLSFLKDEAAQRPRVLNQSSLPPPLWTDLQEKTCTETVGQTGQDRVRPICGCHSDRGLCVGEAGVDDEGDEDEGAEWEMKCLVACGLRPVACGLCFVRGLVCFHRERSIEETRVGCSISDRRGFKPAHNAAGFQAILRPRGEGGLGEPGPSGGRLSDTASLKSDVLFTGITISTKKFLLLRRRSRRPLLTPALSHTEDLQPAAKRSHVRRSEQMTGEAKSLPKGKERDNDVHFKEMERRASSETSCAPLLLLSRSPCCAGRPPVKRIKHGGAHCGRLLAAIDLAQQVSEDAHCCPAS</sequence>
<organism evidence="2 3">
    <name type="scientific">Liparis tanakae</name>
    <name type="common">Tanaka's snailfish</name>
    <dbReference type="NCBI Taxonomy" id="230148"/>
    <lineage>
        <taxon>Eukaryota</taxon>
        <taxon>Metazoa</taxon>
        <taxon>Chordata</taxon>
        <taxon>Craniata</taxon>
        <taxon>Vertebrata</taxon>
        <taxon>Euteleostomi</taxon>
        <taxon>Actinopterygii</taxon>
        <taxon>Neopterygii</taxon>
        <taxon>Teleostei</taxon>
        <taxon>Neoteleostei</taxon>
        <taxon>Acanthomorphata</taxon>
        <taxon>Eupercaria</taxon>
        <taxon>Perciformes</taxon>
        <taxon>Cottioidei</taxon>
        <taxon>Cottales</taxon>
        <taxon>Liparidae</taxon>
        <taxon>Liparis</taxon>
    </lineage>
</organism>